<sequence length="96" mass="10735">PYAVCLRLLSIENTKDKRMDLTLREAEVIRDALMFYGNARRGTPVSHEAFDVHKKVLQEITPTGSRQMTDGEDQAIKSALNRSSTLVSKGRFAGPE</sequence>
<dbReference type="AlphaFoldDB" id="X0WP57"/>
<feature type="non-terminal residue" evidence="1">
    <location>
        <position position="1"/>
    </location>
</feature>
<reference evidence="1" key="1">
    <citation type="journal article" date="2014" name="Front. Microbiol.">
        <title>High frequency of phylogenetically diverse reductive dehalogenase-homologous genes in deep subseafloor sedimentary metagenomes.</title>
        <authorList>
            <person name="Kawai M."/>
            <person name="Futagami T."/>
            <person name="Toyoda A."/>
            <person name="Takaki Y."/>
            <person name="Nishi S."/>
            <person name="Hori S."/>
            <person name="Arai W."/>
            <person name="Tsubouchi T."/>
            <person name="Morono Y."/>
            <person name="Uchiyama I."/>
            <person name="Ito T."/>
            <person name="Fujiyama A."/>
            <person name="Inagaki F."/>
            <person name="Takami H."/>
        </authorList>
    </citation>
    <scope>NUCLEOTIDE SEQUENCE</scope>
    <source>
        <strain evidence="1">Expedition CK06-06</strain>
    </source>
</reference>
<proteinExistence type="predicted"/>
<gene>
    <name evidence="1" type="ORF">S01H1_57232</name>
</gene>
<organism evidence="1">
    <name type="scientific">marine sediment metagenome</name>
    <dbReference type="NCBI Taxonomy" id="412755"/>
    <lineage>
        <taxon>unclassified sequences</taxon>
        <taxon>metagenomes</taxon>
        <taxon>ecological metagenomes</taxon>
    </lineage>
</organism>
<protein>
    <submittedName>
        <fullName evidence="1">Uncharacterized protein</fullName>
    </submittedName>
</protein>
<dbReference type="EMBL" id="BARS01037321">
    <property type="protein sequence ID" value="GAG24972.1"/>
    <property type="molecule type" value="Genomic_DNA"/>
</dbReference>
<comment type="caution">
    <text evidence="1">The sequence shown here is derived from an EMBL/GenBank/DDBJ whole genome shotgun (WGS) entry which is preliminary data.</text>
</comment>
<accession>X0WP57</accession>
<evidence type="ECO:0000313" key="1">
    <source>
        <dbReference type="EMBL" id="GAG24972.1"/>
    </source>
</evidence>
<name>X0WP57_9ZZZZ</name>